<dbReference type="PANTHER" id="PTHR47478">
    <property type="match status" value="1"/>
</dbReference>
<dbReference type="Gene3D" id="1.10.150.240">
    <property type="entry name" value="Putative phosphatase, domain 2"/>
    <property type="match status" value="1"/>
</dbReference>
<sequence>MKSYRYTTLLFDADDTLLDFKASEQDALFYIFEQVNVPLTKEILSFYHEINHGLWEAFERGEISRNEILHTRFVTVFDALQKQGIAPMNLTFGGKPINSTDLEPLYQAKLASGHNLIPGAKELIETLRKTHRVYIVSNGVATTQHNRLNASGLFPLFKDIFISEMTGYQKPQVEFFHYCIDRIPDFSPETTLIIGDSLTSDMKGGNNIGIDTCWFNPRQEEKRIDVTVTYEIHELEELYLFV</sequence>
<name>A0A3D2X4I0_9FIRM</name>
<dbReference type="InterPro" id="IPR011951">
    <property type="entry name" value="HAD-SF_hydro_IA_YjjG/PynA"/>
</dbReference>
<protein>
    <submittedName>
        <fullName evidence="1">Noncanonical pyrimidine nucleotidase, YjjG family</fullName>
    </submittedName>
</protein>
<organism evidence="1 2">
    <name type="scientific">Lachnoclostridium phytofermentans</name>
    <dbReference type="NCBI Taxonomy" id="66219"/>
    <lineage>
        <taxon>Bacteria</taxon>
        <taxon>Bacillati</taxon>
        <taxon>Bacillota</taxon>
        <taxon>Clostridia</taxon>
        <taxon>Lachnospirales</taxon>
        <taxon>Lachnospiraceae</taxon>
    </lineage>
</organism>
<dbReference type="InterPro" id="IPR023214">
    <property type="entry name" value="HAD_sf"/>
</dbReference>
<dbReference type="InterPro" id="IPR006439">
    <property type="entry name" value="HAD-SF_hydro_IA"/>
</dbReference>
<dbReference type="Proteomes" id="UP000262969">
    <property type="component" value="Unassembled WGS sequence"/>
</dbReference>
<dbReference type="Gene3D" id="3.40.50.1000">
    <property type="entry name" value="HAD superfamily/HAD-like"/>
    <property type="match status" value="1"/>
</dbReference>
<dbReference type="NCBIfam" id="TIGR01549">
    <property type="entry name" value="HAD-SF-IA-v1"/>
    <property type="match status" value="1"/>
</dbReference>
<dbReference type="AlphaFoldDB" id="A0A3D2X4I0"/>
<dbReference type="CDD" id="cd04305">
    <property type="entry name" value="HAD_Neu5Ac-Pase_like"/>
    <property type="match status" value="1"/>
</dbReference>
<accession>A0A3D2X4I0</accession>
<dbReference type="SFLD" id="SFLDS00003">
    <property type="entry name" value="Haloacid_Dehalogenase"/>
    <property type="match status" value="1"/>
</dbReference>
<dbReference type="Pfam" id="PF00702">
    <property type="entry name" value="Hydrolase"/>
    <property type="match status" value="1"/>
</dbReference>
<gene>
    <name evidence="1" type="ORF">DHW61_06275</name>
</gene>
<evidence type="ECO:0000313" key="1">
    <source>
        <dbReference type="EMBL" id="HCL02012.1"/>
    </source>
</evidence>
<dbReference type="PANTHER" id="PTHR47478:SF1">
    <property type="entry name" value="PYRIMIDINE 5'-NUCLEOTIDASE YJJG"/>
    <property type="match status" value="1"/>
</dbReference>
<evidence type="ECO:0000313" key="2">
    <source>
        <dbReference type="Proteomes" id="UP000262969"/>
    </source>
</evidence>
<dbReference type="InterPro" id="IPR052550">
    <property type="entry name" value="Pyrimidine_5'-ntase_YjjG"/>
</dbReference>
<dbReference type="InterPro" id="IPR036412">
    <property type="entry name" value="HAD-like_sf"/>
</dbReference>
<reference evidence="1 2" key="1">
    <citation type="journal article" date="2018" name="Nat. Biotechnol.">
        <title>A standardized bacterial taxonomy based on genome phylogeny substantially revises the tree of life.</title>
        <authorList>
            <person name="Parks D.H."/>
            <person name="Chuvochina M."/>
            <person name="Waite D.W."/>
            <person name="Rinke C."/>
            <person name="Skarshewski A."/>
            <person name="Chaumeil P.A."/>
            <person name="Hugenholtz P."/>
        </authorList>
    </citation>
    <scope>NUCLEOTIDE SEQUENCE [LARGE SCALE GENOMIC DNA]</scope>
    <source>
        <strain evidence="1">UBA11728</strain>
    </source>
</reference>
<dbReference type="GO" id="GO:0008253">
    <property type="term" value="F:5'-nucleotidase activity"/>
    <property type="evidence" value="ECO:0007669"/>
    <property type="project" value="InterPro"/>
</dbReference>
<dbReference type="SFLD" id="SFLDG01129">
    <property type="entry name" value="C1.5:_HAD__Beta-PGM__Phosphata"/>
    <property type="match status" value="1"/>
</dbReference>
<dbReference type="SUPFAM" id="SSF56784">
    <property type="entry name" value="HAD-like"/>
    <property type="match status" value="1"/>
</dbReference>
<dbReference type="EMBL" id="DPVV01000212">
    <property type="protein sequence ID" value="HCL02012.1"/>
    <property type="molecule type" value="Genomic_DNA"/>
</dbReference>
<dbReference type="NCBIfam" id="TIGR02254">
    <property type="entry name" value="YjjG_YfnB"/>
    <property type="match status" value="1"/>
</dbReference>
<proteinExistence type="predicted"/>
<dbReference type="InterPro" id="IPR023198">
    <property type="entry name" value="PGP-like_dom2"/>
</dbReference>
<comment type="caution">
    <text evidence="1">The sequence shown here is derived from an EMBL/GenBank/DDBJ whole genome shotgun (WGS) entry which is preliminary data.</text>
</comment>